<sequence>MKPLTVNRCLLILVVVLFLSPLSSKAYSVLTHEAVVDAGWQKYIRPLLKKKYPAATDSELHVAHSYAYGGCMIADMGYFPFGSKYFTNLAHYVRTGDFVMALLSESQNLNEYAFSIGALSHYMADKYGHSLGTNYAVPIMYNKVGKKYGKVATYEDNRVDHSRVEISFDVLQIARGNYPTQAYHDFIGFNVAKPVLERAFLKTYGQDINVVFGDLDLAISTFRWAVRSLLPTLTRSAWVMKKNDIKKLNPSATSKSFHYKMKKKDYRLEFGKTTQKATFEDDVIALFIEILPKVGPLRVLRIKEPDSTSEKLFIASFDTVSMHYAHAVVELQYENIKLANIDFDTGKPIKYGEYNLTDKTYDEMVDKLKDNKFENLTQSLKTDIIGFYNSADTSQSAKANPAEWKKTYLALQGIKQATPVKIDSLKTAKGLSYKTQ</sequence>
<dbReference type="AlphaFoldDB" id="A0A1H1QM37"/>
<organism evidence="3 4">
    <name type="scientific">Mucilaginibacter mallensis</name>
    <dbReference type="NCBI Taxonomy" id="652787"/>
    <lineage>
        <taxon>Bacteria</taxon>
        <taxon>Pseudomonadati</taxon>
        <taxon>Bacteroidota</taxon>
        <taxon>Sphingobacteriia</taxon>
        <taxon>Sphingobacteriales</taxon>
        <taxon>Sphingobacteriaceae</taxon>
        <taxon>Mucilaginibacter</taxon>
    </lineage>
</organism>
<dbReference type="OrthoDB" id="648959at2"/>
<evidence type="ECO:0000256" key="1">
    <source>
        <dbReference type="SAM" id="SignalP"/>
    </source>
</evidence>
<dbReference type="InterPro" id="IPR029002">
    <property type="entry name" value="PLPC/GPLD1"/>
</dbReference>
<dbReference type="RefSeq" id="WP_091369567.1">
    <property type="nucleotide sequence ID" value="NZ_LT629740.1"/>
</dbReference>
<proteinExistence type="predicted"/>
<keyword evidence="1" id="KW-0732">Signal</keyword>
<evidence type="ECO:0000313" key="3">
    <source>
        <dbReference type="EMBL" id="SDS24532.1"/>
    </source>
</evidence>
<accession>A0A1H1QM37</accession>
<dbReference type="Proteomes" id="UP000199679">
    <property type="component" value="Chromosome I"/>
</dbReference>
<feature type="signal peptide" evidence="1">
    <location>
        <begin position="1"/>
        <end position="26"/>
    </location>
</feature>
<evidence type="ECO:0000259" key="2">
    <source>
        <dbReference type="Pfam" id="PF00882"/>
    </source>
</evidence>
<reference evidence="3 4" key="1">
    <citation type="submission" date="2016-10" db="EMBL/GenBank/DDBJ databases">
        <authorList>
            <person name="de Groot N.N."/>
        </authorList>
    </citation>
    <scope>NUCLEOTIDE SEQUENCE [LARGE SCALE GENOMIC DNA]</scope>
    <source>
        <strain evidence="3 4">MP1X4</strain>
    </source>
</reference>
<evidence type="ECO:0000313" key="4">
    <source>
        <dbReference type="Proteomes" id="UP000199679"/>
    </source>
</evidence>
<protein>
    <submittedName>
        <fullName evidence="3">Zinc dependent phospholipase C</fullName>
    </submittedName>
</protein>
<keyword evidence="4" id="KW-1185">Reference proteome</keyword>
<name>A0A1H1QM37_MUCMA</name>
<dbReference type="Pfam" id="PF00882">
    <property type="entry name" value="Zn_dep_PLPC"/>
    <property type="match status" value="1"/>
</dbReference>
<feature type="chain" id="PRO_5009257892" evidence="1">
    <location>
        <begin position="27"/>
        <end position="436"/>
    </location>
</feature>
<gene>
    <name evidence="3" type="ORF">SAMN05216490_0806</name>
</gene>
<feature type="domain" description="Phospholipase C/D" evidence="2">
    <location>
        <begin position="53"/>
        <end position="208"/>
    </location>
</feature>
<dbReference type="EMBL" id="LT629740">
    <property type="protein sequence ID" value="SDS24532.1"/>
    <property type="molecule type" value="Genomic_DNA"/>
</dbReference>